<evidence type="ECO:0000313" key="8">
    <source>
        <dbReference type="RefSeq" id="XP_065656489.1"/>
    </source>
</evidence>
<dbReference type="InterPro" id="IPR013783">
    <property type="entry name" value="Ig-like_fold"/>
</dbReference>
<feature type="domain" description="Ig-like" evidence="5">
    <location>
        <begin position="126"/>
        <end position="215"/>
    </location>
</feature>
<keyword evidence="4" id="KW-0732">Signal</keyword>
<dbReference type="RefSeq" id="XP_065656489.1">
    <property type="nucleotide sequence ID" value="XM_065800417.1"/>
</dbReference>
<proteinExistence type="predicted"/>
<keyword evidence="3" id="KW-1133">Transmembrane helix</keyword>
<dbReference type="CDD" id="cd00063">
    <property type="entry name" value="FN3"/>
    <property type="match status" value="1"/>
</dbReference>
<dbReference type="Pfam" id="PF00041">
    <property type="entry name" value="fn3"/>
    <property type="match status" value="1"/>
</dbReference>
<feature type="domain" description="Ig-like" evidence="5">
    <location>
        <begin position="315"/>
        <end position="393"/>
    </location>
</feature>
<keyword evidence="2" id="KW-1015">Disulfide bond</keyword>
<dbReference type="InterPro" id="IPR036116">
    <property type="entry name" value="FN3_sf"/>
</dbReference>
<organism evidence="7 8">
    <name type="scientific">Hydra vulgaris</name>
    <name type="common">Hydra</name>
    <name type="synonym">Hydra attenuata</name>
    <dbReference type="NCBI Taxonomy" id="6087"/>
    <lineage>
        <taxon>Eukaryota</taxon>
        <taxon>Metazoa</taxon>
        <taxon>Cnidaria</taxon>
        <taxon>Hydrozoa</taxon>
        <taxon>Hydroidolina</taxon>
        <taxon>Anthoathecata</taxon>
        <taxon>Aplanulata</taxon>
        <taxon>Hydridae</taxon>
        <taxon>Hydra</taxon>
    </lineage>
</organism>
<keyword evidence="3" id="KW-0812">Transmembrane</keyword>
<feature type="chain" id="PRO_5046922664" evidence="4">
    <location>
        <begin position="23"/>
        <end position="1135"/>
    </location>
</feature>
<sequence length="1135" mass="130063">MSFVNYWNALYIIFTFVLKTKAQEVYSLNRTYDSPIIFHHQPEPVTYCSSLSTCLLKWEVDWNGEEILMVTFEKNGQPFGFNEYINGTSLEFKQFSLTFVGVYVCVISFGNTVIRSSTVTLKAFTDKISLVAYPSSVGVNESVMLSCWEETSQHPSFHIYAIKWYKDNKTLIYDNSVQVIGKNKLLLANTRLNDQGYYQCSIQVTQYSHETKSVEMFLNITDSFEEFTTIVYKSADQTVKWNSMFTIECLARHASLMHIVKEVNGKLQVLVTAKGNFANYTIKVFDKPNVGSYLCEAIGQHISREYVRLDIGVQPIFAENGFVENIPVYIGYSTVMECNFTGSSNISVNWYKNGSHLLSESLSSDFKISGTTLSKKNIDYNDLDFYQCVVENNFGSVLKYFFIYSTNLQSGVQQLKVVQVTSSFITFEWLPPLDRRASNFIYIYSWTSDLLKGRSISTEKNTIEKSVTIRSEVFGGVHYKIGVCLFYQDHKYPESCVYTFVRTPEGYPINGPLITSLNAETLSPDNITDCSSYFCLRLTWINPPWFSNGEVKYYLLKALSVASPFAVDVPHNTSLLLLDNLPSDISKTLTIMNNDDLFKLWMTSTTSFGEGPMSNSFLVSKNSLWDKDVYKRDSSVNWESPYDQKDCNAVVEWKHENFFPKNKVIVAWLIYYIPIPFSNYWKSVKIKRYNKDKNYVILRNLNCTVSYRVTIAAVLEETLQLKKLEFLGNVTHLILEKVKFKKFNIKDKKVLIQPPNSLKCVGINENEILVSWSNPPTIHKILYYIVYISNETYMSFKTIYQTDDHYLKVDSLQPHTFYTIRVIPKGILTQDSNISFLPSQYISCQTKILVSSAVTQAEYYFSQRNTDGWYKFYLIVRWKEPLLTGDGVYIYKIYLQPYTQKHIQKYIFDHEIYYVFANKSIDGWIYSPSIIVHPKTYAEVSIIPINGAGEGISYKLTTRGIDEPDKTSQVSLLTTLTPESSFHINNGIAIGLSIAGFFMLVLFVTLIIKNPCKSTHYYEKRANDIKSNFHKELVYLKPFDEQNSASTSAACQGCGGVCTANICENSRTTISKFIVPLWRLLGKPIHLKIPNGQTNQIISPYSQYDVRSIQFSTSSKTGDSFLSNQQRNLISTSRS</sequence>
<name>A0ABM4C4L3_HYDVU</name>
<dbReference type="GeneID" id="101236532"/>
<dbReference type="PANTHER" id="PTHR44170">
    <property type="entry name" value="PROTEIN SIDEKICK"/>
    <property type="match status" value="1"/>
</dbReference>
<evidence type="ECO:0000256" key="4">
    <source>
        <dbReference type="SAM" id="SignalP"/>
    </source>
</evidence>
<dbReference type="SMART" id="SM00409">
    <property type="entry name" value="IG"/>
    <property type="match status" value="2"/>
</dbReference>
<feature type="domain" description="Fibronectin type-III" evidence="6">
    <location>
        <begin position="754"/>
        <end position="849"/>
    </location>
</feature>
<dbReference type="PROSITE" id="PS50853">
    <property type="entry name" value="FN3"/>
    <property type="match status" value="2"/>
</dbReference>
<evidence type="ECO:0000259" key="5">
    <source>
        <dbReference type="PROSITE" id="PS50835"/>
    </source>
</evidence>
<feature type="transmembrane region" description="Helical" evidence="3">
    <location>
        <begin position="988"/>
        <end position="1008"/>
    </location>
</feature>
<accession>A0ABM4C4L3</accession>
<dbReference type="CDD" id="cd00096">
    <property type="entry name" value="Ig"/>
    <property type="match status" value="1"/>
</dbReference>
<protein>
    <submittedName>
        <fullName evidence="8">Uncharacterized protein LOC101236532 isoform X2</fullName>
    </submittedName>
</protein>
<dbReference type="InterPro" id="IPR013098">
    <property type="entry name" value="Ig_I-set"/>
</dbReference>
<keyword evidence="7" id="KW-1185">Reference proteome</keyword>
<evidence type="ECO:0000313" key="7">
    <source>
        <dbReference type="Proteomes" id="UP001652625"/>
    </source>
</evidence>
<evidence type="ECO:0000259" key="6">
    <source>
        <dbReference type="PROSITE" id="PS50853"/>
    </source>
</evidence>
<dbReference type="SUPFAM" id="SSF49265">
    <property type="entry name" value="Fibronectin type III"/>
    <property type="match status" value="2"/>
</dbReference>
<dbReference type="Pfam" id="PF07679">
    <property type="entry name" value="I-set"/>
    <property type="match status" value="1"/>
</dbReference>
<keyword evidence="1" id="KW-0677">Repeat</keyword>
<dbReference type="InterPro" id="IPR007110">
    <property type="entry name" value="Ig-like_dom"/>
</dbReference>
<dbReference type="PROSITE" id="PS50835">
    <property type="entry name" value="IG_LIKE"/>
    <property type="match status" value="2"/>
</dbReference>
<dbReference type="Proteomes" id="UP001652625">
    <property type="component" value="Chromosome 06"/>
</dbReference>
<evidence type="ECO:0000256" key="2">
    <source>
        <dbReference type="ARBA" id="ARBA00023157"/>
    </source>
</evidence>
<keyword evidence="3" id="KW-0472">Membrane</keyword>
<dbReference type="InterPro" id="IPR003961">
    <property type="entry name" value="FN3_dom"/>
</dbReference>
<dbReference type="Gene3D" id="2.60.40.10">
    <property type="entry name" value="Immunoglobulins"/>
    <property type="match status" value="3"/>
</dbReference>
<feature type="domain" description="Fibronectin type-III" evidence="6">
    <location>
        <begin position="411"/>
        <end position="506"/>
    </location>
</feature>
<gene>
    <name evidence="8" type="primary">LOC101236532</name>
</gene>
<dbReference type="PANTHER" id="PTHR44170:SF6">
    <property type="entry name" value="CONTACTIN"/>
    <property type="match status" value="1"/>
</dbReference>
<dbReference type="SMART" id="SM00060">
    <property type="entry name" value="FN3"/>
    <property type="match status" value="2"/>
</dbReference>
<dbReference type="SUPFAM" id="SSF48726">
    <property type="entry name" value="Immunoglobulin"/>
    <property type="match status" value="2"/>
</dbReference>
<reference evidence="8" key="1">
    <citation type="submission" date="2025-08" db="UniProtKB">
        <authorList>
            <consortium name="RefSeq"/>
        </authorList>
    </citation>
    <scope>IDENTIFICATION</scope>
</reference>
<feature type="signal peptide" evidence="4">
    <location>
        <begin position="1"/>
        <end position="22"/>
    </location>
</feature>
<dbReference type="InterPro" id="IPR036179">
    <property type="entry name" value="Ig-like_dom_sf"/>
</dbReference>
<evidence type="ECO:0000256" key="3">
    <source>
        <dbReference type="SAM" id="Phobius"/>
    </source>
</evidence>
<evidence type="ECO:0000256" key="1">
    <source>
        <dbReference type="ARBA" id="ARBA00022737"/>
    </source>
</evidence>
<dbReference type="InterPro" id="IPR003599">
    <property type="entry name" value="Ig_sub"/>
</dbReference>